<dbReference type="PROSITE" id="PS50181">
    <property type="entry name" value="FBOX"/>
    <property type="match status" value="1"/>
</dbReference>
<dbReference type="InterPro" id="IPR036047">
    <property type="entry name" value="F-box-like_dom_sf"/>
</dbReference>
<dbReference type="SUPFAM" id="SSF52047">
    <property type="entry name" value="RNI-like"/>
    <property type="match status" value="1"/>
</dbReference>
<reference evidence="2 3" key="1">
    <citation type="submission" date="2020-08" db="EMBL/GenBank/DDBJ databases">
        <title>Aphidius gifuensis genome sequencing and assembly.</title>
        <authorList>
            <person name="Du Z."/>
        </authorList>
    </citation>
    <scope>NUCLEOTIDE SEQUENCE [LARGE SCALE GENOMIC DNA]</scope>
    <source>
        <strain evidence="2">YNYX2018</strain>
        <tissue evidence="2">Adults</tissue>
    </source>
</reference>
<dbReference type="EMBL" id="JACMRX010000001">
    <property type="protein sequence ID" value="KAF7997412.1"/>
    <property type="molecule type" value="Genomic_DNA"/>
</dbReference>
<gene>
    <name evidence="2" type="ORF">HCN44_005983</name>
</gene>
<dbReference type="SUPFAM" id="SSF81383">
    <property type="entry name" value="F-box domain"/>
    <property type="match status" value="1"/>
</dbReference>
<proteinExistence type="predicted"/>
<accession>A0A835CVF8</accession>
<name>A0A835CVF8_APHGI</name>
<dbReference type="Pfam" id="PF00646">
    <property type="entry name" value="F-box"/>
    <property type="match status" value="1"/>
</dbReference>
<dbReference type="InterPro" id="IPR032675">
    <property type="entry name" value="LRR_dom_sf"/>
</dbReference>
<evidence type="ECO:0000259" key="1">
    <source>
        <dbReference type="PROSITE" id="PS50181"/>
    </source>
</evidence>
<protein>
    <recommendedName>
        <fullName evidence="1">F-box domain-containing protein</fullName>
    </recommendedName>
</protein>
<dbReference type="AlphaFoldDB" id="A0A835CVF8"/>
<dbReference type="OrthoDB" id="549243at2759"/>
<organism evidence="2 3">
    <name type="scientific">Aphidius gifuensis</name>
    <name type="common">Parasitoid wasp</name>
    <dbReference type="NCBI Taxonomy" id="684658"/>
    <lineage>
        <taxon>Eukaryota</taxon>
        <taxon>Metazoa</taxon>
        <taxon>Ecdysozoa</taxon>
        <taxon>Arthropoda</taxon>
        <taxon>Hexapoda</taxon>
        <taxon>Insecta</taxon>
        <taxon>Pterygota</taxon>
        <taxon>Neoptera</taxon>
        <taxon>Endopterygota</taxon>
        <taxon>Hymenoptera</taxon>
        <taxon>Apocrita</taxon>
        <taxon>Ichneumonoidea</taxon>
        <taxon>Braconidae</taxon>
        <taxon>Aphidiinae</taxon>
        <taxon>Aphidius</taxon>
    </lineage>
</organism>
<evidence type="ECO:0000313" key="2">
    <source>
        <dbReference type="EMBL" id="KAF7997412.1"/>
    </source>
</evidence>
<keyword evidence="3" id="KW-1185">Reference proteome</keyword>
<dbReference type="PANTHER" id="PTHR38926">
    <property type="entry name" value="F-BOX DOMAIN CONTAINING PROTEIN, EXPRESSED"/>
    <property type="match status" value="1"/>
</dbReference>
<dbReference type="InterPro" id="IPR001810">
    <property type="entry name" value="F-box_dom"/>
</dbReference>
<comment type="caution">
    <text evidence="2">The sequence shown here is derived from an EMBL/GenBank/DDBJ whole genome shotgun (WGS) entry which is preliminary data.</text>
</comment>
<dbReference type="PANTHER" id="PTHR38926:SF5">
    <property type="entry name" value="F-BOX AND LEUCINE-RICH REPEAT PROTEIN 6"/>
    <property type="match status" value="1"/>
</dbReference>
<dbReference type="Proteomes" id="UP000639338">
    <property type="component" value="Unassembled WGS sequence"/>
</dbReference>
<dbReference type="Gene3D" id="3.80.10.10">
    <property type="entry name" value="Ribonuclease Inhibitor"/>
    <property type="match status" value="1"/>
</dbReference>
<sequence>MDKRLKTCDTSVLNLINNSTSRTVNFNQLDDSCLVRILTHLPIREKVEAEKVCKRWKNISMTKIWQNNTHLDLTNGSIMLKTEFNGQPPTLTDLQRVIIRCGKFLKSIKFGKFYNSAVLNIIRCNCPHLLSLELDLSSYLPNDFVDVFSRMKNLEVLKIFSTFDNSAFKFFSGLGSSIRDIYLDARNDSGKVPSFQNFNSLRSLTMNGFYIDMKTVGDISQMKNLKNLSLRYCTIKENVQMRQIFFLKYLEKLDFFNMKPEYEGGLTVDDSLLSEIVYNLKNLKYLNVSGCDSITVNGVNLLIKLKKLEVLSIATLGLYSVKKKLRFGPFHQLKVLNCMGIYEISDLIIIPIIIDSPKLEKLIVSGTKTSVYLLERANQIKKKSTINVVLNIWTGDSIIQAYRESKVSKSKYLVVHSLI</sequence>
<feature type="domain" description="F-box" evidence="1">
    <location>
        <begin position="23"/>
        <end position="68"/>
    </location>
</feature>
<evidence type="ECO:0000313" key="3">
    <source>
        <dbReference type="Proteomes" id="UP000639338"/>
    </source>
</evidence>
<dbReference type="Gene3D" id="1.20.1280.50">
    <property type="match status" value="1"/>
</dbReference>